<dbReference type="SUPFAM" id="SSF51569">
    <property type="entry name" value="Aldolase"/>
    <property type="match status" value="1"/>
</dbReference>
<accession>A0ABW3NGS6</accession>
<name>A0ABW3NGS6_9BACI</name>
<keyword evidence="4" id="KW-0456">Lyase</keyword>
<evidence type="ECO:0000313" key="7">
    <source>
        <dbReference type="Proteomes" id="UP001597041"/>
    </source>
</evidence>
<keyword evidence="5" id="KW-0119">Carbohydrate metabolism</keyword>
<dbReference type="NCBIfam" id="TIGR01182">
    <property type="entry name" value="eda"/>
    <property type="match status" value="1"/>
</dbReference>
<dbReference type="EMBL" id="JBHTKK010000015">
    <property type="protein sequence ID" value="MFD1066879.1"/>
    <property type="molecule type" value="Genomic_DNA"/>
</dbReference>
<evidence type="ECO:0000256" key="4">
    <source>
        <dbReference type="ARBA" id="ARBA00023239"/>
    </source>
</evidence>
<organism evidence="6 7">
    <name type="scientific">Oceanobacillus locisalsi</name>
    <dbReference type="NCBI Taxonomy" id="546107"/>
    <lineage>
        <taxon>Bacteria</taxon>
        <taxon>Bacillati</taxon>
        <taxon>Bacillota</taxon>
        <taxon>Bacilli</taxon>
        <taxon>Bacillales</taxon>
        <taxon>Bacillaceae</taxon>
        <taxon>Oceanobacillus</taxon>
    </lineage>
</organism>
<dbReference type="Pfam" id="PF01081">
    <property type="entry name" value="Aldolase"/>
    <property type="match status" value="1"/>
</dbReference>
<dbReference type="Gene3D" id="3.20.20.70">
    <property type="entry name" value="Aldolase class I"/>
    <property type="match status" value="1"/>
</dbReference>
<dbReference type="PANTHER" id="PTHR30246:SF1">
    <property type="entry name" value="2-DEHYDRO-3-DEOXY-6-PHOSPHOGALACTONATE ALDOLASE-RELATED"/>
    <property type="match status" value="1"/>
</dbReference>
<evidence type="ECO:0000256" key="5">
    <source>
        <dbReference type="ARBA" id="ARBA00023277"/>
    </source>
</evidence>
<dbReference type="Proteomes" id="UP001597041">
    <property type="component" value="Unassembled WGS sequence"/>
</dbReference>
<evidence type="ECO:0000256" key="3">
    <source>
        <dbReference type="ARBA" id="ARBA00011233"/>
    </source>
</evidence>
<protein>
    <submittedName>
        <fullName evidence="6">Bifunctional 4-hydroxy-2-oxoglutarate aldolase/2-dehydro-3-deoxy-phosphogluconate aldolase</fullName>
    </submittedName>
</protein>
<reference evidence="7" key="1">
    <citation type="journal article" date="2019" name="Int. J. Syst. Evol. Microbiol.">
        <title>The Global Catalogue of Microorganisms (GCM) 10K type strain sequencing project: providing services to taxonomists for standard genome sequencing and annotation.</title>
        <authorList>
            <consortium name="The Broad Institute Genomics Platform"/>
            <consortium name="The Broad Institute Genome Sequencing Center for Infectious Disease"/>
            <person name="Wu L."/>
            <person name="Ma J."/>
        </authorList>
    </citation>
    <scope>NUCLEOTIDE SEQUENCE [LARGE SCALE GENOMIC DNA]</scope>
    <source>
        <strain evidence="7">CCUG 56608</strain>
    </source>
</reference>
<comment type="pathway">
    <text evidence="1">Carbohydrate acid metabolism.</text>
</comment>
<evidence type="ECO:0000256" key="1">
    <source>
        <dbReference type="ARBA" id="ARBA00004761"/>
    </source>
</evidence>
<dbReference type="PANTHER" id="PTHR30246">
    <property type="entry name" value="2-KETO-3-DEOXY-6-PHOSPHOGLUCONATE ALDOLASE"/>
    <property type="match status" value="1"/>
</dbReference>
<proteinExistence type="inferred from homology"/>
<comment type="subunit">
    <text evidence="3">Homotrimer.</text>
</comment>
<dbReference type="InterPro" id="IPR013785">
    <property type="entry name" value="Aldolase_TIM"/>
</dbReference>
<comment type="similarity">
    <text evidence="2">Belongs to the KHG/KDPG aldolase family.</text>
</comment>
<sequence>MNTLETIYHHKIIAIIRGAKKEDLLQIGAALKEGGVRLIEVTLNSPGAIEGIQQLKETFGAEMKVGAGTVLDPESAKAAIDAGADFILSPTVSKETIKITKRYGKVSIPGAFTPTEILTAYETGADLVKVFPASIGAGYIKDIRGPLSHIPLVPTGGVDENNISDFQKAGAVAFGIGSSLVNTKAEVNEAYVQKLTEKAKVFVQEVSAE</sequence>
<keyword evidence="7" id="KW-1185">Reference proteome</keyword>
<dbReference type="RefSeq" id="WP_379592618.1">
    <property type="nucleotide sequence ID" value="NZ_JBHTKK010000015.1"/>
</dbReference>
<dbReference type="InterPro" id="IPR000887">
    <property type="entry name" value="Aldlse_KDPG_KHG"/>
</dbReference>
<dbReference type="CDD" id="cd00452">
    <property type="entry name" value="KDPG_aldolase"/>
    <property type="match status" value="1"/>
</dbReference>
<evidence type="ECO:0000313" key="6">
    <source>
        <dbReference type="EMBL" id="MFD1066879.1"/>
    </source>
</evidence>
<gene>
    <name evidence="6" type="ORF">ACFQ19_12665</name>
</gene>
<comment type="caution">
    <text evidence="6">The sequence shown here is derived from an EMBL/GenBank/DDBJ whole genome shotgun (WGS) entry which is preliminary data.</text>
</comment>
<evidence type="ECO:0000256" key="2">
    <source>
        <dbReference type="ARBA" id="ARBA00006906"/>
    </source>
</evidence>